<sequence length="99" mass="11066">MCGEKLGTTIKSGGGCIMHLTELELVCKEWVDISVSRHEKQVETYPKTIAAHIKLRHLGQNIQTRSWQNLTIESDINLVGSSCINEFVNIIILCIRGNS</sequence>
<organism evidence="1 2">
    <name type="scientific">Xenotaenia resolanae</name>
    <dbReference type="NCBI Taxonomy" id="208358"/>
    <lineage>
        <taxon>Eukaryota</taxon>
        <taxon>Metazoa</taxon>
        <taxon>Chordata</taxon>
        <taxon>Craniata</taxon>
        <taxon>Vertebrata</taxon>
        <taxon>Euteleostomi</taxon>
        <taxon>Actinopterygii</taxon>
        <taxon>Neopterygii</taxon>
        <taxon>Teleostei</taxon>
        <taxon>Neoteleostei</taxon>
        <taxon>Acanthomorphata</taxon>
        <taxon>Ovalentaria</taxon>
        <taxon>Atherinomorphae</taxon>
        <taxon>Cyprinodontiformes</taxon>
        <taxon>Goodeidae</taxon>
        <taxon>Xenotaenia</taxon>
    </lineage>
</organism>
<name>A0ABV0VUA7_9TELE</name>
<dbReference type="Proteomes" id="UP001444071">
    <property type="component" value="Unassembled WGS sequence"/>
</dbReference>
<evidence type="ECO:0000313" key="1">
    <source>
        <dbReference type="EMBL" id="MEQ2260801.1"/>
    </source>
</evidence>
<reference evidence="1 2" key="1">
    <citation type="submission" date="2021-06" db="EMBL/GenBank/DDBJ databases">
        <authorList>
            <person name="Palmer J.M."/>
        </authorList>
    </citation>
    <scope>NUCLEOTIDE SEQUENCE [LARGE SCALE GENOMIC DNA]</scope>
    <source>
        <strain evidence="1 2">XR_2019</strain>
        <tissue evidence="1">Muscle</tissue>
    </source>
</reference>
<comment type="caution">
    <text evidence="1">The sequence shown here is derived from an EMBL/GenBank/DDBJ whole genome shotgun (WGS) entry which is preliminary data.</text>
</comment>
<gene>
    <name evidence="1" type="ORF">XENORESO_001663</name>
</gene>
<dbReference type="EMBL" id="JAHRIM010011290">
    <property type="protein sequence ID" value="MEQ2260801.1"/>
    <property type="molecule type" value="Genomic_DNA"/>
</dbReference>
<proteinExistence type="predicted"/>
<keyword evidence="2" id="KW-1185">Reference proteome</keyword>
<protein>
    <submittedName>
        <fullName evidence="1">Uncharacterized protein</fullName>
    </submittedName>
</protein>
<accession>A0ABV0VUA7</accession>
<evidence type="ECO:0000313" key="2">
    <source>
        <dbReference type="Proteomes" id="UP001444071"/>
    </source>
</evidence>